<proteinExistence type="predicted"/>
<dbReference type="Proteomes" id="UP000308600">
    <property type="component" value="Unassembled WGS sequence"/>
</dbReference>
<keyword evidence="2" id="KW-1185">Reference proteome</keyword>
<evidence type="ECO:0000313" key="1">
    <source>
        <dbReference type="EMBL" id="TFK66747.1"/>
    </source>
</evidence>
<sequence length="175" mass="19133">MYHFNSPSSLFGVVKKLALRLHLRRNFQTVASETATSSQRQLGRMFKAENTRWALCRLGRDTKIGKGLNDAESSGSAAKGIVSPLPHLLMGDEALHMARPCPCDIMNPPCRFHLAPACPPFASTRILHPTSPLGFQHPARSLSYTTELVGRPLPRPFNLTSRPHPIGASPPCCLG</sequence>
<dbReference type="EMBL" id="ML208395">
    <property type="protein sequence ID" value="TFK66747.1"/>
    <property type="molecule type" value="Genomic_DNA"/>
</dbReference>
<gene>
    <name evidence="1" type="ORF">BDN72DRAFT_131337</name>
</gene>
<reference evidence="1 2" key="1">
    <citation type="journal article" date="2019" name="Nat. Ecol. Evol.">
        <title>Megaphylogeny resolves global patterns of mushroom evolution.</title>
        <authorList>
            <person name="Varga T."/>
            <person name="Krizsan K."/>
            <person name="Foldi C."/>
            <person name="Dima B."/>
            <person name="Sanchez-Garcia M."/>
            <person name="Sanchez-Ramirez S."/>
            <person name="Szollosi G.J."/>
            <person name="Szarkandi J.G."/>
            <person name="Papp V."/>
            <person name="Albert L."/>
            <person name="Andreopoulos W."/>
            <person name="Angelini C."/>
            <person name="Antonin V."/>
            <person name="Barry K.W."/>
            <person name="Bougher N.L."/>
            <person name="Buchanan P."/>
            <person name="Buyck B."/>
            <person name="Bense V."/>
            <person name="Catcheside P."/>
            <person name="Chovatia M."/>
            <person name="Cooper J."/>
            <person name="Damon W."/>
            <person name="Desjardin D."/>
            <person name="Finy P."/>
            <person name="Geml J."/>
            <person name="Haridas S."/>
            <person name="Hughes K."/>
            <person name="Justo A."/>
            <person name="Karasinski D."/>
            <person name="Kautmanova I."/>
            <person name="Kiss B."/>
            <person name="Kocsube S."/>
            <person name="Kotiranta H."/>
            <person name="LaButti K.M."/>
            <person name="Lechner B.E."/>
            <person name="Liimatainen K."/>
            <person name="Lipzen A."/>
            <person name="Lukacs Z."/>
            <person name="Mihaltcheva S."/>
            <person name="Morgado L.N."/>
            <person name="Niskanen T."/>
            <person name="Noordeloos M.E."/>
            <person name="Ohm R.A."/>
            <person name="Ortiz-Santana B."/>
            <person name="Ovrebo C."/>
            <person name="Racz N."/>
            <person name="Riley R."/>
            <person name="Savchenko A."/>
            <person name="Shiryaev A."/>
            <person name="Soop K."/>
            <person name="Spirin V."/>
            <person name="Szebenyi C."/>
            <person name="Tomsovsky M."/>
            <person name="Tulloss R.E."/>
            <person name="Uehling J."/>
            <person name="Grigoriev I.V."/>
            <person name="Vagvolgyi C."/>
            <person name="Papp T."/>
            <person name="Martin F.M."/>
            <person name="Miettinen O."/>
            <person name="Hibbett D.S."/>
            <person name="Nagy L.G."/>
        </authorList>
    </citation>
    <scope>NUCLEOTIDE SEQUENCE [LARGE SCALE GENOMIC DNA]</scope>
    <source>
        <strain evidence="1 2">NL-1719</strain>
    </source>
</reference>
<name>A0ACD3AMB3_9AGAR</name>
<protein>
    <submittedName>
        <fullName evidence="1">Uncharacterized protein</fullName>
    </submittedName>
</protein>
<accession>A0ACD3AMB3</accession>
<organism evidence="1 2">
    <name type="scientific">Pluteus cervinus</name>
    <dbReference type="NCBI Taxonomy" id="181527"/>
    <lineage>
        <taxon>Eukaryota</taxon>
        <taxon>Fungi</taxon>
        <taxon>Dikarya</taxon>
        <taxon>Basidiomycota</taxon>
        <taxon>Agaricomycotina</taxon>
        <taxon>Agaricomycetes</taxon>
        <taxon>Agaricomycetidae</taxon>
        <taxon>Agaricales</taxon>
        <taxon>Pluteineae</taxon>
        <taxon>Pluteaceae</taxon>
        <taxon>Pluteus</taxon>
    </lineage>
</organism>
<evidence type="ECO:0000313" key="2">
    <source>
        <dbReference type="Proteomes" id="UP000308600"/>
    </source>
</evidence>